<accession>A0A4Y7X9S8</accession>
<reference evidence="1 2" key="1">
    <citation type="submission" date="2019-03" db="EMBL/GenBank/DDBJ databases">
        <title>Alkanindiges illinoisensis: a potential pathogenic isolated from ascites of a gastric cancer patient with abdominal metastasis.</title>
        <authorList>
            <person name="Hu X."/>
            <person name="Yang B."/>
            <person name="Yan X."/>
            <person name="Lin L."/>
            <person name="Zhao H."/>
            <person name="Zhou F."/>
            <person name="Su B."/>
            <person name="Chen J."/>
            <person name="Rui Y."/>
            <person name="Wang Q."/>
            <person name="Zheng L."/>
        </authorList>
    </citation>
    <scope>NUCLEOTIDE SEQUENCE [LARGE SCALE GENOMIC DNA]</scope>
    <source>
        <strain evidence="1 2">NFYY 23406</strain>
    </source>
</reference>
<comment type="caution">
    <text evidence="1">The sequence shown here is derived from an EMBL/GenBank/DDBJ whole genome shotgun (WGS) entry which is preliminary data.</text>
</comment>
<dbReference type="RefSeq" id="WP_134245041.1">
    <property type="nucleotide sequence ID" value="NZ_SNTY01000058.1"/>
</dbReference>
<proteinExistence type="predicted"/>
<evidence type="ECO:0000313" key="2">
    <source>
        <dbReference type="Proteomes" id="UP000297834"/>
    </source>
</evidence>
<dbReference type="AlphaFoldDB" id="A0A4Y7X9S8"/>
<dbReference type="InterPro" id="IPR009678">
    <property type="entry name" value="Phage_tail_completion_R"/>
</dbReference>
<sequence>MKKPNSLRDHLLSAIRELNRDPDRMLIFVDEGKIRCTMSSGLSFEYEYKLNLLLTDYAGELDAVMIPLFDWIRTNQPELMANLDKNKDSFKFEAVLQNNDAVDLELSIPLTERVIVKRLDDGTLDIKFPDEPQYTRAEPAQPYRLLDKQGNVMAEWLSAEPGEQYF</sequence>
<dbReference type="Proteomes" id="UP000297834">
    <property type="component" value="Unassembled WGS sequence"/>
</dbReference>
<organism evidence="1 2">
    <name type="scientific">Alkanindiges illinoisensis</name>
    <dbReference type="NCBI Taxonomy" id="197183"/>
    <lineage>
        <taxon>Bacteria</taxon>
        <taxon>Pseudomonadati</taxon>
        <taxon>Pseudomonadota</taxon>
        <taxon>Gammaproteobacteria</taxon>
        <taxon>Moraxellales</taxon>
        <taxon>Moraxellaceae</taxon>
        <taxon>Alkanindiges</taxon>
    </lineage>
</organism>
<keyword evidence="2" id="KW-1185">Reference proteome</keyword>
<dbReference type="STRING" id="1120977.GCA_000619845_01536"/>
<name>A0A4Y7X9S8_9GAMM</name>
<evidence type="ECO:0000313" key="1">
    <source>
        <dbReference type="EMBL" id="TEU24689.1"/>
    </source>
</evidence>
<protein>
    <submittedName>
        <fullName evidence="1">Phage tail protein</fullName>
    </submittedName>
</protein>
<dbReference type="EMBL" id="SNTY01000058">
    <property type="protein sequence ID" value="TEU24689.1"/>
    <property type="molecule type" value="Genomic_DNA"/>
</dbReference>
<dbReference type="Pfam" id="PF06891">
    <property type="entry name" value="P2_Phage_GpR"/>
    <property type="match status" value="1"/>
</dbReference>
<dbReference type="OrthoDB" id="8564199at2"/>
<gene>
    <name evidence="1" type="ORF">E2B99_11330</name>
</gene>